<evidence type="ECO:0000259" key="1">
    <source>
        <dbReference type="Pfam" id="PF12002"/>
    </source>
</evidence>
<dbReference type="GO" id="GO:0006260">
    <property type="term" value="P:DNA replication"/>
    <property type="evidence" value="ECO:0007669"/>
    <property type="project" value="InterPro"/>
</dbReference>
<dbReference type="Proteomes" id="UP000011058">
    <property type="component" value="Chromosome"/>
</dbReference>
<accession>I0K854</accession>
<dbReference type="eggNOG" id="COG2256">
    <property type="taxonomic scope" value="Bacteria"/>
</dbReference>
<dbReference type="SUPFAM" id="SSF48019">
    <property type="entry name" value="post-AAA+ oligomerization domain-like"/>
    <property type="match status" value="1"/>
</dbReference>
<dbReference type="InterPro" id="IPR021886">
    <property type="entry name" value="MgsA_C"/>
</dbReference>
<name>I0K854_9BACT</name>
<dbReference type="HOGENOM" id="CLU_1376517_0_0_10"/>
<sequence>MSKYEIKTKKGYDFYEVSSAMQKCIRRDREQEALFWAVELYDSGFVEYAWKRLRIMCSEDIGLAEPGMPAQIWALYRMHQEQAKKKEDKNEPQRLFLTHAVLLLCRARKSRMIDWTLIWAWLTHPFRMLEIPDFALDKHNERGRKLKRSWAHFFDEGTQLHPHHDVDGESEMRMNAMKAISNPSGQSLFADAGESV</sequence>
<dbReference type="PATRIC" id="fig|1166018.3.peg.4057"/>
<organism evidence="2 3">
    <name type="scientific">Fibrella aestuarina BUZ 2</name>
    <dbReference type="NCBI Taxonomy" id="1166018"/>
    <lineage>
        <taxon>Bacteria</taxon>
        <taxon>Pseudomonadati</taxon>
        <taxon>Bacteroidota</taxon>
        <taxon>Cytophagia</taxon>
        <taxon>Cytophagales</taxon>
        <taxon>Spirosomataceae</taxon>
        <taxon>Fibrella</taxon>
    </lineage>
</organism>
<dbReference type="EMBL" id="HE796683">
    <property type="protein sequence ID" value="CCH00307.1"/>
    <property type="molecule type" value="Genomic_DNA"/>
</dbReference>
<dbReference type="STRING" id="1166018.FAES_2298"/>
<evidence type="ECO:0000313" key="2">
    <source>
        <dbReference type="EMBL" id="CCH00307.1"/>
    </source>
</evidence>
<feature type="domain" description="MgsA AAA+ ATPase C-terminal" evidence="1">
    <location>
        <begin position="32"/>
        <end position="112"/>
    </location>
</feature>
<dbReference type="RefSeq" id="WP_015331406.1">
    <property type="nucleotide sequence ID" value="NC_020054.1"/>
</dbReference>
<reference evidence="2 3" key="1">
    <citation type="journal article" date="2012" name="J. Bacteriol.">
        <title>Genome Sequence of Fibrella aestuarina BUZ 2T, a Filamentous Marine Bacterium.</title>
        <authorList>
            <person name="Filippini M."/>
            <person name="Qi W."/>
            <person name="Blom J."/>
            <person name="Goesmann A."/>
            <person name="Smits T.H."/>
            <person name="Bagheri H.C."/>
        </authorList>
    </citation>
    <scope>NUCLEOTIDE SEQUENCE [LARGE SCALE GENOMIC DNA]</scope>
    <source>
        <strain evidence="3">BUZ 2T</strain>
    </source>
</reference>
<dbReference type="Gene3D" id="1.20.272.10">
    <property type="match status" value="1"/>
</dbReference>
<dbReference type="GO" id="GO:0003677">
    <property type="term" value="F:DNA binding"/>
    <property type="evidence" value="ECO:0007669"/>
    <property type="project" value="InterPro"/>
</dbReference>
<dbReference type="KEGG" id="fae:FAES_2298"/>
<dbReference type="OrthoDB" id="7276772at2"/>
<proteinExistence type="predicted"/>
<dbReference type="Pfam" id="PF12002">
    <property type="entry name" value="MgsA_C"/>
    <property type="match status" value="1"/>
</dbReference>
<dbReference type="AlphaFoldDB" id="I0K854"/>
<protein>
    <recommendedName>
        <fullName evidence="1">MgsA AAA+ ATPase C-terminal domain-containing protein</fullName>
    </recommendedName>
</protein>
<gene>
    <name evidence="2" type="ORF">FAES_2298</name>
</gene>
<evidence type="ECO:0000313" key="3">
    <source>
        <dbReference type="Proteomes" id="UP000011058"/>
    </source>
</evidence>
<keyword evidence="3" id="KW-1185">Reference proteome</keyword>
<dbReference type="InterPro" id="IPR008921">
    <property type="entry name" value="DNA_pol3_clamp-load_cplx_C"/>
</dbReference>